<feature type="compositionally biased region" description="Low complexity" evidence="1">
    <location>
        <begin position="23"/>
        <end position="37"/>
    </location>
</feature>
<name>A0A6J4LBP5_9BACT</name>
<protein>
    <submittedName>
        <fullName evidence="2">Uncharacterized protein</fullName>
    </submittedName>
</protein>
<feature type="non-terminal residue" evidence="2">
    <location>
        <position position="45"/>
    </location>
</feature>
<evidence type="ECO:0000313" key="2">
    <source>
        <dbReference type="EMBL" id="CAA9324526.1"/>
    </source>
</evidence>
<feature type="region of interest" description="Disordered" evidence="1">
    <location>
        <begin position="1"/>
        <end position="45"/>
    </location>
</feature>
<reference evidence="2" key="1">
    <citation type="submission" date="2020-02" db="EMBL/GenBank/DDBJ databases">
        <authorList>
            <person name="Meier V. D."/>
        </authorList>
    </citation>
    <scope>NUCLEOTIDE SEQUENCE</scope>
    <source>
        <strain evidence="2">AVDCRST_MAG40</strain>
    </source>
</reference>
<sequence length="45" mass="4692">GAAVGDGAARAGRAPRRHRPRRAAAALRAPGRGALRAAARRRRPL</sequence>
<gene>
    <name evidence="2" type="ORF">AVDCRST_MAG40-1625</name>
</gene>
<dbReference type="AlphaFoldDB" id="A0A6J4LBP5"/>
<organism evidence="2">
    <name type="scientific">uncultured Gemmatimonadaceae bacterium</name>
    <dbReference type="NCBI Taxonomy" id="246130"/>
    <lineage>
        <taxon>Bacteria</taxon>
        <taxon>Pseudomonadati</taxon>
        <taxon>Gemmatimonadota</taxon>
        <taxon>Gemmatimonadia</taxon>
        <taxon>Gemmatimonadales</taxon>
        <taxon>Gemmatimonadaceae</taxon>
        <taxon>environmental samples</taxon>
    </lineage>
</organism>
<proteinExistence type="predicted"/>
<feature type="compositionally biased region" description="Basic residues" evidence="1">
    <location>
        <begin position="13"/>
        <end position="22"/>
    </location>
</feature>
<feature type="non-terminal residue" evidence="2">
    <location>
        <position position="1"/>
    </location>
</feature>
<dbReference type="EMBL" id="CADCTX010000509">
    <property type="protein sequence ID" value="CAA9324526.1"/>
    <property type="molecule type" value="Genomic_DNA"/>
</dbReference>
<feature type="compositionally biased region" description="Low complexity" evidence="1">
    <location>
        <begin position="1"/>
        <end position="12"/>
    </location>
</feature>
<accession>A0A6J4LBP5</accession>
<evidence type="ECO:0000256" key="1">
    <source>
        <dbReference type="SAM" id="MobiDB-lite"/>
    </source>
</evidence>